<keyword evidence="2" id="KW-0472">Membrane</keyword>
<dbReference type="Gene3D" id="1.10.10.1940">
    <property type="match status" value="1"/>
</dbReference>
<dbReference type="Proteomes" id="UP000751190">
    <property type="component" value="Unassembled WGS sequence"/>
</dbReference>
<protein>
    <recommendedName>
        <fullName evidence="3">ShKT domain-containing protein</fullName>
    </recommendedName>
</protein>
<name>A0A8J5XLI5_DIALT</name>
<evidence type="ECO:0000313" key="4">
    <source>
        <dbReference type="EMBL" id="KAG8465389.1"/>
    </source>
</evidence>
<dbReference type="InterPro" id="IPR003582">
    <property type="entry name" value="ShKT_dom"/>
</dbReference>
<dbReference type="EMBL" id="JAGTXO010000010">
    <property type="protein sequence ID" value="KAG8465389.1"/>
    <property type="molecule type" value="Genomic_DNA"/>
</dbReference>
<dbReference type="SMART" id="SM00254">
    <property type="entry name" value="ShKT"/>
    <property type="match status" value="1"/>
</dbReference>
<dbReference type="Pfam" id="PF01549">
    <property type="entry name" value="ShK"/>
    <property type="match status" value="1"/>
</dbReference>
<keyword evidence="5" id="KW-1185">Reference proteome</keyword>
<keyword evidence="2" id="KW-1133">Transmembrane helix</keyword>
<evidence type="ECO:0000313" key="5">
    <source>
        <dbReference type="Proteomes" id="UP000751190"/>
    </source>
</evidence>
<organism evidence="4 5">
    <name type="scientific">Diacronema lutheri</name>
    <name type="common">Unicellular marine alga</name>
    <name type="synonym">Monochrysis lutheri</name>
    <dbReference type="NCBI Taxonomy" id="2081491"/>
    <lineage>
        <taxon>Eukaryota</taxon>
        <taxon>Haptista</taxon>
        <taxon>Haptophyta</taxon>
        <taxon>Pavlovophyceae</taxon>
        <taxon>Pavlovales</taxon>
        <taxon>Pavlovaceae</taxon>
        <taxon>Diacronema</taxon>
    </lineage>
</organism>
<evidence type="ECO:0000256" key="1">
    <source>
        <dbReference type="SAM" id="MobiDB-lite"/>
    </source>
</evidence>
<evidence type="ECO:0000256" key="2">
    <source>
        <dbReference type="SAM" id="Phobius"/>
    </source>
</evidence>
<dbReference type="AlphaFoldDB" id="A0A8J5XLI5"/>
<feature type="region of interest" description="Disordered" evidence="1">
    <location>
        <begin position="65"/>
        <end position="84"/>
    </location>
</feature>
<reference evidence="4" key="1">
    <citation type="submission" date="2021-05" db="EMBL/GenBank/DDBJ databases">
        <title>The genome of the haptophyte Pavlova lutheri (Diacronema luteri, Pavlovales) - a model for lipid biosynthesis in eukaryotic algae.</title>
        <authorList>
            <person name="Hulatt C.J."/>
            <person name="Posewitz M.C."/>
        </authorList>
    </citation>
    <scope>NUCLEOTIDE SEQUENCE</scope>
    <source>
        <strain evidence="4">NIVA-4/92</strain>
    </source>
</reference>
<keyword evidence="2" id="KW-0812">Transmembrane</keyword>
<sequence>MAVHDANWVVAMDLPDPIDNCDETEAPSKAFGKTQRSGWLRLLLVPIVLGALAYVVQTSPPRAKVASPSAHAQRHASEEETMLHGSFVWDETEHDDMDIEDEDEDECFDEDENCAAWAATGECDANAAWMHLRCPHACSLCDTAE</sequence>
<feature type="transmembrane region" description="Helical" evidence="2">
    <location>
        <begin position="38"/>
        <end position="56"/>
    </location>
</feature>
<evidence type="ECO:0000259" key="3">
    <source>
        <dbReference type="PROSITE" id="PS51670"/>
    </source>
</evidence>
<comment type="caution">
    <text evidence="4">The sequence shown here is derived from an EMBL/GenBank/DDBJ whole genome shotgun (WGS) entry which is preliminary data.</text>
</comment>
<dbReference type="PROSITE" id="PS51670">
    <property type="entry name" value="SHKT"/>
    <property type="match status" value="1"/>
</dbReference>
<feature type="domain" description="ShKT" evidence="3">
    <location>
        <begin position="107"/>
        <end position="141"/>
    </location>
</feature>
<gene>
    <name evidence="4" type="ORF">KFE25_002696</name>
</gene>
<proteinExistence type="predicted"/>
<accession>A0A8J5XLI5</accession>